<feature type="domain" description="L27" evidence="21">
    <location>
        <begin position="3"/>
        <end position="63"/>
    </location>
</feature>
<dbReference type="FunFam" id="2.30.42.10:FF:000044">
    <property type="entry name" value="Multiple PDZ domain protein isoform X1"/>
    <property type="match status" value="1"/>
</dbReference>
<feature type="compositionally biased region" description="Polar residues" evidence="19">
    <location>
        <begin position="1584"/>
        <end position="1610"/>
    </location>
</feature>
<feature type="domain" description="PDZ" evidence="20">
    <location>
        <begin position="700"/>
        <end position="776"/>
    </location>
</feature>
<feature type="region of interest" description="Disordered" evidence="19">
    <location>
        <begin position="1278"/>
        <end position="1324"/>
    </location>
</feature>
<evidence type="ECO:0000256" key="18">
    <source>
        <dbReference type="ARBA" id="ARBA00075678"/>
    </source>
</evidence>
<evidence type="ECO:0000256" key="8">
    <source>
        <dbReference type="ARBA" id="ARBA00022737"/>
    </source>
</evidence>
<dbReference type="CDD" id="cd06671">
    <property type="entry name" value="PDZ7_MUPP1-PD6_PATJ-like"/>
    <property type="match status" value="1"/>
</dbReference>
<dbReference type="PANTHER" id="PTHR19964:SF10">
    <property type="entry name" value="MULTIPLE PDZ DOMAIN PROTEIN"/>
    <property type="match status" value="1"/>
</dbReference>
<dbReference type="CDD" id="cd06668">
    <property type="entry name" value="PDZ4_MUPP1-like"/>
    <property type="match status" value="1"/>
</dbReference>
<feature type="domain" description="PDZ" evidence="20">
    <location>
        <begin position="1008"/>
        <end position="1076"/>
    </location>
</feature>
<dbReference type="Bgee" id="ENSPTRG00000020776">
    <property type="expression patterns" value="Expressed in colon and 21 other cell types or tissues"/>
</dbReference>
<dbReference type="FunFam" id="2.30.42.10:FF:000057">
    <property type="entry name" value="multiple PDZ domain protein isoform X1"/>
    <property type="match status" value="1"/>
</dbReference>
<dbReference type="FunFam" id="2.30.42.10:FF:000054">
    <property type="entry name" value="multiple PDZ domain protein isoform X1"/>
    <property type="match status" value="1"/>
</dbReference>
<evidence type="ECO:0000256" key="5">
    <source>
        <dbReference type="ARBA" id="ARBA00022481"/>
    </source>
</evidence>
<evidence type="ECO:0000256" key="6">
    <source>
        <dbReference type="ARBA" id="ARBA00022553"/>
    </source>
</evidence>
<dbReference type="FunFam" id="2.30.42.10:FF:000108">
    <property type="entry name" value="Multiple PDZ domain protein isoform X1"/>
    <property type="match status" value="1"/>
</dbReference>
<feature type="domain" description="PDZ" evidence="20">
    <location>
        <begin position="1725"/>
        <end position="1800"/>
    </location>
</feature>
<accession>A0A2I3T7X5</accession>
<comment type="subcellular location">
    <subcellularLocation>
        <location evidence="15">Apical cell membrane</location>
        <topology evidence="15">Peripheral membrane protein</topology>
    </subcellularLocation>
    <subcellularLocation>
        <location evidence="2">Cell junction</location>
        <location evidence="2">Tight junction</location>
    </subcellularLocation>
    <subcellularLocation>
        <location evidence="1">Cell projection</location>
        <location evidence="1">Dendrite</location>
    </subcellularLocation>
    <subcellularLocation>
        <location evidence="14">Postsynaptic density</location>
    </subcellularLocation>
    <subcellularLocation>
        <location evidence="13">Synapse</location>
        <location evidence="13">Synaptosome</location>
    </subcellularLocation>
</comment>
<evidence type="ECO:0000256" key="13">
    <source>
        <dbReference type="ARBA" id="ARBA00034102"/>
    </source>
</evidence>
<reference evidence="22" key="2">
    <citation type="submission" date="2012-10" db="EMBL/GenBank/DDBJ databases">
        <title>De novo assembly of the reference chimpanzee transcriptome from NextGen mRNA sequences.</title>
        <authorList>
            <person name="Maudhoo M.D."/>
            <person name="Meehan D.T."/>
            <person name="Norgren R.B.Jr."/>
        </authorList>
    </citation>
    <scope>NUCLEOTIDE SEQUENCE</scope>
    <source>
        <tissue evidence="22">Skin</tissue>
    </source>
</reference>
<dbReference type="PROSITE" id="PS51022">
    <property type="entry name" value="L27"/>
    <property type="match status" value="1"/>
</dbReference>
<feature type="domain" description="PDZ" evidence="20">
    <location>
        <begin position="377"/>
        <end position="463"/>
    </location>
</feature>
<dbReference type="Gene3D" id="1.10.287.650">
    <property type="entry name" value="L27 domain"/>
    <property type="match status" value="1"/>
</dbReference>
<dbReference type="InterPro" id="IPR032078">
    <property type="entry name" value="MPDZ_u10"/>
</dbReference>
<evidence type="ECO:0000313" key="22">
    <source>
        <dbReference type="EMBL" id="JAA30501.1"/>
    </source>
</evidence>
<dbReference type="FunFam" id="2.30.42.10:FF:000051">
    <property type="entry name" value="Multiple PDZ domain protein isoform X1"/>
    <property type="match status" value="1"/>
</dbReference>
<evidence type="ECO:0000259" key="20">
    <source>
        <dbReference type="PROSITE" id="PS50106"/>
    </source>
</evidence>
<keyword evidence="9" id="KW-0965">Cell junction</keyword>
<dbReference type="GO" id="GO:0005923">
    <property type="term" value="C:bicellular tight junction"/>
    <property type="evidence" value="ECO:0007669"/>
    <property type="project" value="UniProtKB-SubCell"/>
</dbReference>
<keyword evidence="6" id="KW-0597">Phosphoprotein</keyword>
<keyword evidence="12" id="KW-0966">Cell projection</keyword>
<organism evidence="23 24">
    <name type="scientific">Pan troglodytes</name>
    <name type="common">Chimpanzee</name>
    <dbReference type="NCBI Taxonomy" id="9598"/>
    <lineage>
        <taxon>Eukaryota</taxon>
        <taxon>Metazoa</taxon>
        <taxon>Chordata</taxon>
        <taxon>Craniata</taxon>
        <taxon>Vertebrata</taxon>
        <taxon>Euteleostomi</taxon>
        <taxon>Mammalia</taxon>
        <taxon>Eutheria</taxon>
        <taxon>Euarchontoglires</taxon>
        <taxon>Primates</taxon>
        <taxon>Haplorrhini</taxon>
        <taxon>Catarrhini</taxon>
        <taxon>Hominidae</taxon>
        <taxon>Pan</taxon>
    </lineage>
</organism>
<dbReference type="PaxDb" id="9598-ENSPTRP00000046489"/>
<dbReference type="PROSITE" id="PS50106">
    <property type="entry name" value="PDZ"/>
    <property type="match status" value="13"/>
</dbReference>
<dbReference type="InterPro" id="IPR001478">
    <property type="entry name" value="PDZ"/>
</dbReference>
<feature type="domain" description="PDZ" evidence="20">
    <location>
        <begin position="1151"/>
        <end position="1239"/>
    </location>
</feature>
<feature type="domain" description="PDZ" evidence="20">
    <location>
        <begin position="137"/>
        <end position="224"/>
    </location>
</feature>
<dbReference type="VGNC" id="VGNC:4788">
    <property type="gene designation" value="MPDZ"/>
</dbReference>
<evidence type="ECO:0000256" key="9">
    <source>
        <dbReference type="ARBA" id="ARBA00022949"/>
    </source>
</evidence>
<evidence type="ECO:0000256" key="2">
    <source>
        <dbReference type="ARBA" id="ARBA00004435"/>
    </source>
</evidence>
<evidence type="ECO:0000313" key="25">
    <source>
        <dbReference type="VGNC" id="VGNC:4788"/>
    </source>
</evidence>
<dbReference type="Ensembl" id="ENSPTRT00000088473.1">
    <property type="protein sequence ID" value="ENSPTRP00000085350.1"/>
    <property type="gene ID" value="ENSPTRG00000020776.6"/>
</dbReference>
<dbReference type="CTD" id="8777"/>
<feature type="region of interest" description="Disordered" evidence="19">
    <location>
        <begin position="1567"/>
        <end position="1612"/>
    </location>
</feature>
<dbReference type="GO" id="GO:0030425">
    <property type="term" value="C:dendrite"/>
    <property type="evidence" value="ECO:0007669"/>
    <property type="project" value="UniProtKB-SubCell"/>
</dbReference>
<dbReference type="InterPro" id="IPR004172">
    <property type="entry name" value="L27_dom"/>
</dbReference>
<dbReference type="CDD" id="cd10817">
    <property type="entry name" value="PDZ9_MUPP1-like"/>
    <property type="match status" value="1"/>
</dbReference>
<dbReference type="Proteomes" id="UP000002277">
    <property type="component" value="Chromosome 9"/>
</dbReference>
<evidence type="ECO:0000256" key="7">
    <source>
        <dbReference type="ARBA" id="ARBA00022599"/>
    </source>
</evidence>
<dbReference type="InterPro" id="IPR015132">
    <property type="entry name" value="L27_2"/>
</dbReference>
<dbReference type="FunFam" id="2.30.42.10:FF:000070">
    <property type="entry name" value="Multiple PDZ domain protein"/>
    <property type="match status" value="1"/>
</dbReference>
<feature type="compositionally biased region" description="Polar residues" evidence="19">
    <location>
        <begin position="1311"/>
        <end position="1321"/>
    </location>
</feature>
<evidence type="ECO:0000256" key="12">
    <source>
        <dbReference type="ARBA" id="ARBA00023273"/>
    </source>
</evidence>
<name>A0A2I3T7X5_PANTR</name>
<keyword evidence="24" id="KW-1185">Reference proteome</keyword>
<feature type="region of interest" description="Disordered" evidence="19">
    <location>
        <begin position="1121"/>
        <end position="1140"/>
    </location>
</feature>
<evidence type="ECO:0000256" key="15">
    <source>
        <dbReference type="ARBA" id="ARBA00037831"/>
    </source>
</evidence>
<dbReference type="InterPro" id="IPR051342">
    <property type="entry name" value="PDZ_scaffold"/>
</dbReference>
<dbReference type="Pfam" id="PF16667">
    <property type="entry name" value="MPDZ_u10"/>
    <property type="match status" value="1"/>
</dbReference>
<evidence type="ECO:0000256" key="17">
    <source>
        <dbReference type="ARBA" id="ARBA00073626"/>
    </source>
</evidence>
<evidence type="ECO:0000256" key="16">
    <source>
        <dbReference type="ARBA" id="ARBA00057502"/>
    </source>
</evidence>
<feature type="domain" description="PDZ" evidence="20">
    <location>
        <begin position="257"/>
        <end position="337"/>
    </location>
</feature>
<evidence type="ECO:0000256" key="1">
    <source>
        <dbReference type="ARBA" id="ARBA00004279"/>
    </source>
</evidence>
<evidence type="ECO:0000256" key="19">
    <source>
        <dbReference type="SAM" id="MobiDB-lite"/>
    </source>
</evidence>
<evidence type="ECO:0000256" key="11">
    <source>
        <dbReference type="ARBA" id="ARBA00023136"/>
    </source>
</evidence>
<protein>
    <recommendedName>
        <fullName evidence="17">Multiple PDZ domain protein</fullName>
    </recommendedName>
    <alternativeName>
        <fullName evidence="18">Multi-PDZ domain protein 1</fullName>
    </alternativeName>
</protein>
<dbReference type="PANTHER" id="PTHR19964">
    <property type="entry name" value="MULTIPLE PDZ DOMAIN PROTEIN"/>
    <property type="match status" value="1"/>
</dbReference>
<dbReference type="FunFam" id="2.30.42.10:FF:000072">
    <property type="entry name" value="multiple PDZ domain protein isoform X1"/>
    <property type="match status" value="1"/>
</dbReference>
<dbReference type="InterPro" id="IPR036034">
    <property type="entry name" value="PDZ_sf"/>
</dbReference>
<dbReference type="EMBL" id="AACZ04057641">
    <property type="status" value="NOT_ANNOTATED_CDS"/>
    <property type="molecule type" value="Genomic_DNA"/>
</dbReference>
<dbReference type="GeneTree" id="ENSGT00940000155586"/>
<keyword evidence="7" id="KW-0771">Synaptosome</keyword>
<keyword evidence="8" id="KW-0677">Repeat</keyword>
<feature type="domain" description="PDZ" evidence="20">
    <location>
        <begin position="1833"/>
        <end position="1919"/>
    </location>
</feature>
<evidence type="ECO:0000313" key="23">
    <source>
        <dbReference type="Ensembl" id="ENSPTRP00000085350.1"/>
    </source>
</evidence>
<dbReference type="Pfam" id="PF00595">
    <property type="entry name" value="PDZ"/>
    <property type="match status" value="13"/>
</dbReference>
<dbReference type="CDD" id="cd06673">
    <property type="entry name" value="PDZ10_MUPP1-PDZ8_PATJ-like"/>
    <property type="match status" value="1"/>
</dbReference>
<evidence type="ECO:0000256" key="4">
    <source>
        <dbReference type="ARBA" id="ARBA00022475"/>
    </source>
</evidence>
<dbReference type="CDD" id="cd06667">
    <property type="entry name" value="PDZ2_MUPP1-like"/>
    <property type="match status" value="1"/>
</dbReference>
<keyword evidence="3" id="KW-0796">Tight junction</keyword>
<feature type="domain" description="PDZ" evidence="20">
    <location>
        <begin position="1483"/>
        <end position="1564"/>
    </location>
</feature>
<keyword evidence="4" id="KW-1003">Cell membrane</keyword>
<feature type="domain" description="PDZ" evidence="20">
    <location>
        <begin position="553"/>
        <end position="634"/>
    </location>
</feature>
<comment type="function">
    <text evidence="16">Member of the NMDAR signaling complex that may play a role in control of AMPAR potentiation and synaptic plasticity in excitatory synapses. Promotes clustering of HT2RC at the cell surface.</text>
</comment>
<evidence type="ECO:0000259" key="21">
    <source>
        <dbReference type="PROSITE" id="PS51022"/>
    </source>
</evidence>
<dbReference type="GeneID" id="473169"/>
<accession>A0A2J8M4P7</accession>
<evidence type="ECO:0000313" key="24">
    <source>
        <dbReference type="Proteomes" id="UP000002277"/>
    </source>
</evidence>
<dbReference type="CDD" id="cd06674">
    <property type="entry name" value="PDZ11_MUPP1-PDZ9_PATJ-like"/>
    <property type="match status" value="1"/>
</dbReference>
<dbReference type="GO" id="GO:0014069">
    <property type="term" value="C:postsynaptic density"/>
    <property type="evidence" value="ECO:0007669"/>
    <property type="project" value="UniProtKB-SubCell"/>
</dbReference>
<keyword evidence="5" id="KW-0488">Methylation</keyword>
<feature type="domain" description="PDZ" evidence="20">
    <location>
        <begin position="1350"/>
        <end position="1433"/>
    </location>
</feature>
<evidence type="ECO:0000256" key="14">
    <source>
        <dbReference type="ARBA" id="ARBA00034105"/>
    </source>
</evidence>
<dbReference type="FunFam" id="2.30.42.10:FF:000110">
    <property type="entry name" value="multiple PDZ domain protein isoform X2"/>
    <property type="match status" value="1"/>
</dbReference>
<dbReference type="FunFam" id="2.30.42.10:FF:000089">
    <property type="entry name" value="multiple PDZ domain protein isoform X1"/>
    <property type="match status" value="1"/>
</dbReference>
<dbReference type="CDD" id="cd06675">
    <property type="entry name" value="PDZ12_MUPP1-like"/>
    <property type="match status" value="1"/>
</dbReference>
<evidence type="ECO:0000256" key="3">
    <source>
        <dbReference type="ARBA" id="ARBA00022427"/>
    </source>
</evidence>
<dbReference type="CDD" id="cd06672">
    <property type="entry name" value="PDZ8_MUPP1-PDZ7_PATJ-PDZ2_INAD-like"/>
    <property type="match status" value="1"/>
</dbReference>
<dbReference type="Gene3D" id="2.30.42.10">
    <property type="match status" value="13"/>
</dbReference>
<dbReference type="GO" id="GO:0016324">
    <property type="term" value="C:apical plasma membrane"/>
    <property type="evidence" value="ECO:0007669"/>
    <property type="project" value="UniProtKB-SubCell"/>
</dbReference>
<dbReference type="CDD" id="cd06791">
    <property type="entry name" value="PDZ3_MUPP1-like"/>
    <property type="match status" value="1"/>
</dbReference>
<evidence type="ECO:0000256" key="10">
    <source>
        <dbReference type="ARBA" id="ARBA00023018"/>
    </source>
</evidence>
<dbReference type="SUPFAM" id="SSF101288">
    <property type="entry name" value="L27 domain"/>
    <property type="match status" value="1"/>
</dbReference>
<reference evidence="23 24" key="1">
    <citation type="journal article" date="2005" name="Nature">
        <title>Initial sequence of the chimpanzee genome and comparison with the human genome.</title>
        <authorList>
            <consortium name="Chimpanzee sequencing and analysis consortium"/>
        </authorList>
    </citation>
    <scope>NUCLEOTIDE SEQUENCE [LARGE SCALE GENOMIC DNA]</scope>
</reference>
<dbReference type="SUPFAM" id="SSF50156">
    <property type="entry name" value="PDZ domain-like"/>
    <property type="match status" value="13"/>
</dbReference>
<sequence length="2041" mass="218514">MLEAIDKNRALHAAERLQTKLRERGDVANEDKLSLLKSVLQSPLFSQILSLQTSVQQLKDQVNIATSATSNIEYAHVPHLSPAVIPTLQNESFLLSPNNGNLEALTGPSIPHINGKPACDEFDQLIKNMAQGRHVEVFELLKPPSGGLGFSVVGLRSENRGELGIFVQEIQEGSVAHRDGRLKETDQILAINGQALDQTITHQQAISILQKAKDTVQLVIARGSLPQLVSPIVSRSPSAASTISAHSNPVHWQHMETIELVNDGSGLGFGIIGGKATGVIVKTILPGGVADQHGRLCSGDHILKIGDTDLAGMSSEQVAQVLRQCGNRVKLMIARGAIEERTAPTALGITLSSSPASTPELRVDASTQKGEESETFDVELTKNVQGLGITIAGYIGDKKLEPSGIFVKSITKSSAVEHDGRIQIGDQIIAVDGTNLQGFTNQQAVEVLRHTGQTVLLTLMRRGMKQEAELMSREDVTKDADLSPVNASIIKENYEKDEDFLSSTRNTNILPIEEEGYPLPSAEIEEIEDAQKQEAALLTKWQRIMGINYEIVVAHVSKFSENSGLGISLEATVGHHFIRSVLPEGPVGHSGKLFSGDELLEVNGITLLGENHQDVVNILKELPIEVTMVCCRRTVPPTTQSELDSLDLCDVELTEKPHVDLGEFIGSSETEDPVLAMTDAGQSTEEVQAPLAMWEAGIQHIELEKGSKGLGFSILDYQDPIDPASTVIIIRSLVPGGIAEKDGRLLPGDRLMFVNDVNLENSSLEEAVEALKGAPSGTVRIGVAKPLPLSPEEVYVSAKEDSFLYPPHSCEEAGLADKPLFRADLALVGTNDADLVDESTFESPYSPENDSIYSTQASILSLHGSSCGDGLNYGSSLPSSPPKDVIENSCDPVLDLHMSLEELYTQNLLQRQDENTPSVDISMGPASGFTINDYTPANAIEQQYECENTIVWTESHLPSEVISSAELPSVLPDSAGKGSEYLLEQSSLASNAECVMLQNVSKESFERTINIAKGNSSLGMTVSANKDGLGMIVRSIIHGGAISRDGRIANGDCILSINEESTISVTNAQARAMLRRHSLIGPDIKITYVPAEHLEEFKISLGQQSGRVMALDIFSSYTGRDIPELPEREEGEGEESELQNTAYSNWNQPRRVELWREPSKSLGISIVGGRGMGSRLSNGEVMRGIFIKHVLEDSPAGKNGTLKPGDRIVEVDGMDLRDASHEQAVEAIRKAGNPVVFMVQSIINRPRKSPLPSLLHNLYPKYNFSSTNPFADSLQINADKAPSQSESEPEKAPLCSVPPPPPSAFAEMGSDHTQSSASKISQDVDKEDEFGYSWKNIRERYGTLTGELHMIELEKGHSGLGLSLAGNKDRSRMSVFIVGIDPNGAAGKDGRLQIADELLEINGQILYGRSHQNASSIIKCAPSKVKIIFIRNKDAVNQMAVCPGNAVEPLPSNSENLQNKETEPTVTTSDAAVDLSSFKNVQHLELPKDQGGLGIAISEEDTLSGVIIKSLTEHGVAATDGRLKVGDQILAVDDEIVVGYPIEKFISLLKTAKMTVKLTIHAENPDSQAVPSAAGAASGEKKNSSQSLMVPQSGSPEPESIRNTSRSSTPAIFASDPATCPIIPGCETTIEISKGRTGLGLSIVGGSDTLLGAIIIHEVYEEGAACKDGRLWAGDQILEVNGIDLRKATHDEAINVLRQTPQRVRLTLYRDEAPYKEEEVCDTLTIELQKKPGKGLGLSIVGKRNDTGVFVSDIVKGGIADADGRLMQGDQILMVNGEDVRNATQEAVAALLKVSEGSLSSFTFPLSGSSTSESLESSSKKNALASEIQGLRTVEIKKGPTDSLGISIAGGVGSPLGDVPIFIAMMHPTGVAAQTQKLRVGDRIVTICGTSTEGMTHTQAVNLLKNASGSIEMQVVAGGDVSVVTGHQQEPACSSLSFTGLTSSSIFQDDLGPPQCKSITLERGPDGLGFSIVGGYGSPHGDLPIYVKTVFAKGAASEDGRLKRGDQIIAVNGQSLEGVTHEEAVAILKRTKGTVTLMVLS</sequence>
<keyword evidence="11" id="KW-0472">Membrane</keyword>
<dbReference type="FunFam" id="2.30.42.10:FF:000093">
    <property type="entry name" value="multiple PDZ domain protein isoform X1"/>
    <property type="match status" value="1"/>
</dbReference>
<dbReference type="SMART" id="SM00228">
    <property type="entry name" value="PDZ"/>
    <property type="match status" value="13"/>
</dbReference>
<dbReference type="EMBL" id="GABD01002599">
    <property type="protein sequence ID" value="JAA30501.1"/>
    <property type="molecule type" value="mRNA"/>
</dbReference>
<dbReference type="CDD" id="cd06676">
    <property type="entry name" value="PDZ13_MUPP1-like"/>
    <property type="match status" value="1"/>
</dbReference>
<reference evidence="23" key="3">
    <citation type="submission" date="2025-05" db="UniProtKB">
        <authorList>
            <consortium name="Ensembl"/>
        </authorList>
    </citation>
    <scope>IDENTIFICATION</scope>
</reference>
<dbReference type="CDD" id="cd06670">
    <property type="entry name" value="PDZ6_MUPP1-like"/>
    <property type="match status" value="1"/>
</dbReference>
<gene>
    <name evidence="22 23 25" type="primary">MPDZ</name>
</gene>
<proteinExistence type="evidence at transcript level"/>
<feature type="domain" description="PDZ" evidence="20">
    <location>
        <begin position="1958"/>
        <end position="2041"/>
    </location>
</feature>
<dbReference type="InterPro" id="IPR036892">
    <property type="entry name" value="L27_dom_sf"/>
</dbReference>
<dbReference type="CDD" id="cd06669">
    <property type="entry name" value="PDZ5_MUPP1-like"/>
    <property type="match status" value="1"/>
</dbReference>
<dbReference type="CDD" id="cd06689">
    <property type="entry name" value="PDZ1_MUPP1-like"/>
    <property type="match status" value="1"/>
</dbReference>
<keyword evidence="10" id="KW-0770">Synapse</keyword>
<dbReference type="FunFam" id="2.30.42.10:FF:000038">
    <property type="entry name" value="Multiple PDZ domain protein isoform X1"/>
    <property type="match status" value="1"/>
</dbReference>
<dbReference type="FunFam" id="2.30.42.10:FF:000140">
    <property type="entry name" value="Multiple PDZ domain crumbs cell polarity complex component"/>
    <property type="match status" value="1"/>
</dbReference>
<dbReference type="Pfam" id="PF09045">
    <property type="entry name" value="L27_2"/>
    <property type="match status" value="1"/>
</dbReference>
<feature type="domain" description="PDZ" evidence="20">
    <location>
        <begin position="1629"/>
        <end position="1712"/>
    </location>
</feature>